<dbReference type="AlphaFoldDB" id="A0A4R7FLI7"/>
<dbReference type="RefSeq" id="WP_133766332.1">
    <property type="nucleotide sequence ID" value="NZ_BAAARP010000002.1"/>
</dbReference>
<dbReference type="GO" id="GO:0016787">
    <property type="term" value="F:hydrolase activity"/>
    <property type="evidence" value="ECO:0007669"/>
    <property type="project" value="UniProtKB-KW"/>
</dbReference>
<evidence type="ECO:0000313" key="2">
    <source>
        <dbReference type="Proteomes" id="UP000295344"/>
    </source>
</evidence>
<keyword evidence="1" id="KW-0378">Hydrolase</keyword>
<accession>A0A4R7FLI7</accession>
<dbReference type="InterPro" id="IPR050583">
    <property type="entry name" value="Mycobacterial_A85_antigen"/>
</dbReference>
<dbReference type="InterPro" id="IPR029058">
    <property type="entry name" value="AB_hydrolase_fold"/>
</dbReference>
<organism evidence="1 2">
    <name type="scientific">Amnibacterium kyonggiense</name>
    <dbReference type="NCBI Taxonomy" id="595671"/>
    <lineage>
        <taxon>Bacteria</taxon>
        <taxon>Bacillati</taxon>
        <taxon>Actinomycetota</taxon>
        <taxon>Actinomycetes</taxon>
        <taxon>Micrococcales</taxon>
        <taxon>Microbacteriaceae</taxon>
        <taxon>Amnibacterium</taxon>
    </lineage>
</organism>
<dbReference type="Proteomes" id="UP000295344">
    <property type="component" value="Unassembled WGS sequence"/>
</dbReference>
<dbReference type="Gene3D" id="3.40.50.1820">
    <property type="entry name" value="alpha/beta hydrolase"/>
    <property type="match status" value="1"/>
</dbReference>
<reference evidence="1 2" key="1">
    <citation type="submission" date="2019-03" db="EMBL/GenBank/DDBJ databases">
        <title>Genomic Encyclopedia of Archaeal and Bacterial Type Strains, Phase II (KMG-II): from individual species to whole genera.</title>
        <authorList>
            <person name="Goeker M."/>
        </authorList>
    </citation>
    <scope>NUCLEOTIDE SEQUENCE [LARGE SCALE GENOMIC DNA]</scope>
    <source>
        <strain evidence="1 2">DSM 24782</strain>
    </source>
</reference>
<dbReference type="SUPFAM" id="SSF53474">
    <property type="entry name" value="alpha/beta-Hydrolases"/>
    <property type="match status" value="1"/>
</dbReference>
<protein>
    <submittedName>
        <fullName evidence="1">S-formylglutathione hydrolase FrmB</fullName>
    </submittedName>
</protein>
<gene>
    <name evidence="1" type="ORF">CLV52_2179</name>
</gene>
<dbReference type="PANTHER" id="PTHR48098:SF1">
    <property type="entry name" value="DIACYLGLYCEROL ACYLTRANSFERASE_MYCOLYLTRANSFERASE AG85A"/>
    <property type="match status" value="1"/>
</dbReference>
<dbReference type="Pfam" id="PF00756">
    <property type="entry name" value="Esterase"/>
    <property type="match status" value="1"/>
</dbReference>
<proteinExistence type="predicted"/>
<name>A0A4R7FLI7_9MICO</name>
<dbReference type="EMBL" id="SOAM01000002">
    <property type="protein sequence ID" value="TDS77238.1"/>
    <property type="molecule type" value="Genomic_DNA"/>
</dbReference>
<dbReference type="GO" id="GO:0016747">
    <property type="term" value="F:acyltransferase activity, transferring groups other than amino-acyl groups"/>
    <property type="evidence" value="ECO:0007669"/>
    <property type="project" value="TreeGrafter"/>
</dbReference>
<dbReference type="OrthoDB" id="184858at2"/>
<evidence type="ECO:0000313" key="1">
    <source>
        <dbReference type="EMBL" id="TDS77238.1"/>
    </source>
</evidence>
<dbReference type="InterPro" id="IPR000801">
    <property type="entry name" value="Esterase-like"/>
</dbReference>
<keyword evidence="2" id="KW-1185">Reference proteome</keyword>
<sequence length="247" mass="26958">MALVTCGFRSEVLGIDTSMTAVLPLGADRAAPPALLYLLHGAGGDHTSWLQGAPIARLAEEAGLAVVMPSGGHGYWTDQVRGPRWWTFVADELPTIVRDLFALDPPRERTFAAGLSRGGYGALKLGLRRPERFAAVAGLSAKVDIANEDWSEPWRQDVFGSAERARQEGDDLLTLLAAVDPGACPRLLLSCGTADRLYGENLRFRDAALERDLPVDWTEGPGGHDWEVWDRDIRPVVTRFAELARET</sequence>
<dbReference type="PANTHER" id="PTHR48098">
    <property type="entry name" value="ENTEROCHELIN ESTERASE-RELATED"/>
    <property type="match status" value="1"/>
</dbReference>
<comment type="caution">
    <text evidence="1">The sequence shown here is derived from an EMBL/GenBank/DDBJ whole genome shotgun (WGS) entry which is preliminary data.</text>
</comment>